<accession>A0A915CBY7</accession>
<name>A0A915CBY7_PARUN</name>
<protein>
    <submittedName>
        <fullName evidence="2">Uncharacterized protein</fullName>
    </submittedName>
</protein>
<organism evidence="1 2">
    <name type="scientific">Parascaris univalens</name>
    <name type="common">Nematode worm</name>
    <dbReference type="NCBI Taxonomy" id="6257"/>
    <lineage>
        <taxon>Eukaryota</taxon>
        <taxon>Metazoa</taxon>
        <taxon>Ecdysozoa</taxon>
        <taxon>Nematoda</taxon>
        <taxon>Chromadorea</taxon>
        <taxon>Rhabditida</taxon>
        <taxon>Spirurina</taxon>
        <taxon>Ascaridomorpha</taxon>
        <taxon>Ascaridoidea</taxon>
        <taxon>Ascarididae</taxon>
        <taxon>Parascaris</taxon>
    </lineage>
</organism>
<dbReference type="Proteomes" id="UP000887569">
    <property type="component" value="Unplaced"/>
</dbReference>
<keyword evidence="1" id="KW-1185">Reference proteome</keyword>
<evidence type="ECO:0000313" key="2">
    <source>
        <dbReference type="WBParaSite" id="PgR117X_g006_t01"/>
    </source>
</evidence>
<dbReference type="WBParaSite" id="PgR117X_g006_t01">
    <property type="protein sequence ID" value="PgR117X_g006_t01"/>
    <property type="gene ID" value="PgR117X_g006"/>
</dbReference>
<dbReference type="AlphaFoldDB" id="A0A915CBY7"/>
<proteinExistence type="predicted"/>
<reference evidence="2" key="1">
    <citation type="submission" date="2022-11" db="UniProtKB">
        <authorList>
            <consortium name="WormBaseParasite"/>
        </authorList>
    </citation>
    <scope>IDENTIFICATION</scope>
</reference>
<evidence type="ECO:0000313" key="1">
    <source>
        <dbReference type="Proteomes" id="UP000887569"/>
    </source>
</evidence>
<sequence>CLLGSMAIARARFAVTVLLPTPPLPERISTLCLTFFKRSLINAKSSSGFLSSPDAQIA</sequence>